<dbReference type="RefSeq" id="WP_112427890.1">
    <property type="nucleotide sequence ID" value="NZ_MCIF01000002.1"/>
</dbReference>
<dbReference type="PROSITE" id="PS51257">
    <property type="entry name" value="PROKAR_LIPOPROTEIN"/>
    <property type="match status" value="1"/>
</dbReference>
<dbReference type="InterPro" id="IPR006311">
    <property type="entry name" value="TAT_signal"/>
</dbReference>
<dbReference type="PANTHER" id="PTHR43649">
    <property type="entry name" value="ARABINOSE-BINDING PROTEIN-RELATED"/>
    <property type="match status" value="1"/>
</dbReference>
<dbReference type="Proteomes" id="UP000248706">
    <property type="component" value="Unassembled WGS sequence"/>
</dbReference>
<dbReference type="Pfam" id="PF01547">
    <property type="entry name" value="SBP_bac_1"/>
    <property type="match status" value="1"/>
</dbReference>
<protein>
    <submittedName>
        <fullName evidence="1">Sugar ABC transporter substrate-binding protein</fullName>
    </submittedName>
</protein>
<reference evidence="1 2" key="1">
    <citation type="submission" date="2016-08" db="EMBL/GenBank/DDBJ databases">
        <title>Analysis of Carbohydrate Active Enzymes in Thermogemmatispora T81 Reveals Carbohydrate Degradation Ability.</title>
        <authorList>
            <person name="Tomazini A."/>
            <person name="Lal S."/>
            <person name="Stott M."/>
            <person name="Henrissat B."/>
            <person name="Polikarpov I."/>
            <person name="Sparling R."/>
            <person name="Levin D.B."/>
        </authorList>
    </citation>
    <scope>NUCLEOTIDE SEQUENCE [LARGE SCALE GENOMIC DNA]</scope>
    <source>
        <strain evidence="1 2">T81</strain>
    </source>
</reference>
<dbReference type="InterPro" id="IPR006059">
    <property type="entry name" value="SBP"/>
</dbReference>
<dbReference type="InterPro" id="IPR050490">
    <property type="entry name" value="Bact_solute-bd_prot1"/>
</dbReference>
<organism evidence="1 2">
    <name type="scientific">Thermogemmatispora tikiterensis</name>
    <dbReference type="NCBI Taxonomy" id="1825093"/>
    <lineage>
        <taxon>Bacteria</taxon>
        <taxon>Bacillati</taxon>
        <taxon>Chloroflexota</taxon>
        <taxon>Ktedonobacteria</taxon>
        <taxon>Thermogemmatisporales</taxon>
        <taxon>Thermogemmatisporaceae</taxon>
        <taxon>Thermogemmatispora</taxon>
    </lineage>
</organism>
<proteinExistence type="predicted"/>
<name>A0A328VC55_9CHLR</name>
<comment type="caution">
    <text evidence="1">The sequence shown here is derived from an EMBL/GenBank/DDBJ whole genome shotgun (WGS) entry which is preliminary data.</text>
</comment>
<gene>
    <name evidence="1" type="ORF">A4R35_07055</name>
</gene>
<dbReference type="SUPFAM" id="SSF53850">
    <property type="entry name" value="Periplasmic binding protein-like II"/>
    <property type="match status" value="1"/>
</dbReference>
<dbReference type="EMBL" id="MCIF01000002">
    <property type="protein sequence ID" value="RAQ95288.1"/>
    <property type="molecule type" value="Genomic_DNA"/>
</dbReference>
<dbReference type="Gene3D" id="3.40.190.10">
    <property type="entry name" value="Periplasmic binding protein-like II"/>
    <property type="match status" value="2"/>
</dbReference>
<evidence type="ECO:0000313" key="2">
    <source>
        <dbReference type="Proteomes" id="UP000248706"/>
    </source>
</evidence>
<dbReference type="PANTHER" id="PTHR43649:SF14">
    <property type="entry name" value="BLR3389 PROTEIN"/>
    <property type="match status" value="1"/>
</dbReference>
<dbReference type="NCBIfam" id="TIGR01409">
    <property type="entry name" value="TAT_signal_seq"/>
    <property type="match status" value="1"/>
</dbReference>
<dbReference type="PROSITE" id="PS51318">
    <property type="entry name" value="TAT"/>
    <property type="match status" value="1"/>
</dbReference>
<evidence type="ECO:0000313" key="1">
    <source>
        <dbReference type="EMBL" id="RAQ95288.1"/>
    </source>
</evidence>
<sequence>MQQRRLSRRDFLQTTGAVSLAALLSGCFGVGGQSGGGGSAQSIVVWDISTGNDQKLIQDITAKFNQTHPSIHATVQFFQNDPYKQKLQVAMGAHQPPDIFFGWGGGILKSYIDAGDVYDLTPDLNADPAWRDRFLPSSLGAATFNGHIYGIPNDGVQPVVFLYNKDIFAKYKLSIPQTWGDLLNLVKTVRQQGLQPIALGGASKWTYLMYEMYLVDRLGGPQVFDAIMANQPNAWSNPVIIKANTMIQDLVAAGAFGSGFASVSYDTGQASALLYTGKAAMHLMGTWDFGTILNDDPSFIQQGKLGWFPFPAVEGGIGDPSNLTGVPCNYYSVAKTSKAIQACVTYLKDAVLNDEAVDRRIALGEIPPVQGIENKLSSAPHSDWLLFVYRLVQKAVHFQLAWDQALPPQPAQALLANLDQLFLRQISPQQFSANMNQTIGT</sequence>
<dbReference type="OrthoDB" id="9798191at2"/>
<keyword evidence="2" id="KW-1185">Reference proteome</keyword>
<dbReference type="InterPro" id="IPR019546">
    <property type="entry name" value="TAT_signal_bac_arc"/>
</dbReference>
<dbReference type="AlphaFoldDB" id="A0A328VC55"/>
<accession>A0A328VC55</accession>